<evidence type="ECO:0000313" key="2">
    <source>
        <dbReference type="Proteomes" id="UP000828049"/>
    </source>
</evidence>
<proteinExistence type="predicted"/>
<accession>A0AAE8XW67</accession>
<sequence length="37" mass="4171">MSEDDPLGIDQKLNLCAKSGCDTPIGREHEFCPQHRE</sequence>
<gene>
    <name evidence="1" type="ORF">HRTV-13_gp46</name>
</gene>
<dbReference type="EMBL" id="MZ334510">
    <property type="protein sequence ID" value="UBF21292.1"/>
    <property type="molecule type" value="Genomic_DNA"/>
</dbReference>
<evidence type="ECO:0000313" key="1">
    <source>
        <dbReference type="EMBL" id="UBF21292.1"/>
    </source>
</evidence>
<protein>
    <submittedName>
        <fullName evidence="1">Uncharacterized protein</fullName>
    </submittedName>
</protein>
<name>A0AAE8XW67_9CAUD</name>
<reference evidence="1" key="1">
    <citation type="submission" date="2021-05" db="EMBL/GenBank/DDBJ databases">
        <title>Diversity, taxonomy and evolution of archaeal viruses of the class Caudoviricetes.</title>
        <authorList>
            <person name="Liu Y."/>
            <person name="Demina T.A."/>
            <person name="Roux S."/>
            <person name="Aiewsakun P."/>
            <person name="Kazlauskas D."/>
            <person name="Simmonds P."/>
            <person name="Prangishvili D."/>
            <person name="Oksanen H.M."/>
            <person name="Krupovic M."/>
        </authorList>
    </citation>
    <scope>NUCLEOTIDE SEQUENCE</scope>
    <source>
        <strain evidence="1">HRTV-13/1</strain>
    </source>
</reference>
<dbReference type="Proteomes" id="UP000828049">
    <property type="component" value="Segment"/>
</dbReference>
<organism evidence="1 2">
    <name type="scientific">Halorubrum phage HRTV-13</name>
    <dbReference type="NCBI Taxonomy" id="2877993"/>
    <lineage>
        <taxon>Viruses</taxon>
        <taxon>Duplodnaviria</taxon>
        <taxon>Heunggongvirae</taxon>
        <taxon>Uroviricota</taxon>
        <taxon>Caudoviricetes</taxon>
        <taxon>Thumleimavirales</taxon>
        <taxon>Hafunaviridae</taxon>
        <taxon>Haloferacalesvirus</taxon>
        <taxon>Haloferacalesvirus hv5</taxon>
    </lineage>
</organism>